<dbReference type="Pfam" id="PF00005">
    <property type="entry name" value="ABC_tran"/>
    <property type="match status" value="1"/>
</dbReference>
<keyword evidence="1" id="KW-0547">Nucleotide-binding</keyword>
<feature type="domain" description="ABC transporter" evidence="3">
    <location>
        <begin position="2"/>
        <end position="228"/>
    </location>
</feature>
<name>A0A4R1Q2P4_9FIRM</name>
<evidence type="ECO:0000256" key="1">
    <source>
        <dbReference type="ARBA" id="ARBA00022741"/>
    </source>
</evidence>
<proteinExistence type="predicted"/>
<dbReference type="PANTHER" id="PTHR24220">
    <property type="entry name" value="IMPORT ATP-BINDING PROTEIN"/>
    <property type="match status" value="1"/>
</dbReference>
<dbReference type="SUPFAM" id="SSF52540">
    <property type="entry name" value="P-loop containing nucleoside triphosphate hydrolases"/>
    <property type="match status" value="1"/>
</dbReference>
<comment type="caution">
    <text evidence="4">The sequence shown here is derived from an EMBL/GenBank/DDBJ whole genome shotgun (WGS) entry which is preliminary data.</text>
</comment>
<evidence type="ECO:0000256" key="2">
    <source>
        <dbReference type="ARBA" id="ARBA00022840"/>
    </source>
</evidence>
<dbReference type="PROSITE" id="PS50893">
    <property type="entry name" value="ABC_TRANSPORTER_2"/>
    <property type="match status" value="1"/>
</dbReference>
<reference evidence="4 5" key="1">
    <citation type="submission" date="2019-03" db="EMBL/GenBank/DDBJ databases">
        <title>Genomic Encyclopedia of Type Strains, Phase IV (KMG-IV): sequencing the most valuable type-strain genomes for metagenomic binning, comparative biology and taxonomic classification.</title>
        <authorList>
            <person name="Goeker M."/>
        </authorList>
    </citation>
    <scope>NUCLEOTIDE SEQUENCE [LARGE SCALE GENOMIC DNA]</scope>
    <source>
        <strain evidence="4 5">DSM 15969</strain>
    </source>
</reference>
<dbReference type="GO" id="GO:0016887">
    <property type="term" value="F:ATP hydrolysis activity"/>
    <property type="evidence" value="ECO:0007669"/>
    <property type="project" value="InterPro"/>
</dbReference>
<dbReference type="InterPro" id="IPR003593">
    <property type="entry name" value="AAA+_ATPase"/>
</dbReference>
<dbReference type="Gene3D" id="3.40.50.300">
    <property type="entry name" value="P-loop containing nucleotide triphosphate hydrolases"/>
    <property type="match status" value="1"/>
</dbReference>
<dbReference type="GO" id="GO:0005886">
    <property type="term" value="C:plasma membrane"/>
    <property type="evidence" value="ECO:0007669"/>
    <property type="project" value="TreeGrafter"/>
</dbReference>
<keyword evidence="2 4" id="KW-0067">ATP-binding</keyword>
<dbReference type="Proteomes" id="UP000295063">
    <property type="component" value="Unassembled WGS sequence"/>
</dbReference>
<dbReference type="OrthoDB" id="9772862at2"/>
<evidence type="ECO:0000313" key="4">
    <source>
        <dbReference type="EMBL" id="TCL39499.1"/>
    </source>
</evidence>
<gene>
    <name evidence="4" type="ORF">EV210_102417</name>
</gene>
<evidence type="ECO:0000313" key="5">
    <source>
        <dbReference type="Proteomes" id="UP000295063"/>
    </source>
</evidence>
<dbReference type="InterPro" id="IPR003439">
    <property type="entry name" value="ABC_transporter-like_ATP-bd"/>
</dbReference>
<keyword evidence="5" id="KW-1185">Reference proteome</keyword>
<dbReference type="EMBL" id="SLUI01000002">
    <property type="protein sequence ID" value="TCL39499.1"/>
    <property type="molecule type" value="Genomic_DNA"/>
</dbReference>
<dbReference type="PANTHER" id="PTHR24220:SF659">
    <property type="entry name" value="TRANSPORTER, PUTATIVE-RELATED"/>
    <property type="match status" value="1"/>
</dbReference>
<protein>
    <submittedName>
        <fullName evidence="4">Putative ABC transport system ATP-binding protein</fullName>
    </submittedName>
</protein>
<dbReference type="GO" id="GO:0005524">
    <property type="term" value="F:ATP binding"/>
    <property type="evidence" value="ECO:0007669"/>
    <property type="project" value="UniProtKB-KW"/>
</dbReference>
<accession>A0A4R1Q2P4</accession>
<sequence length="228" mass="25450">MLEVNHVRKEFRDGHQIRTAVAVDSLTVDSGEQMALVGPSGSGKTTLLHLLSGLLTPTSGEISYDNINISAMPERWRDTWRSHTVGYVFQRFNLLDSLTILDNLLAAMSFADVIDKKEQPLWACHLLDQVGLADRRGSFPHQLSMGEQQRIAIARAVANRPRLILADEPTASLDQANSQRVITLLRHLAKNTNSILLVSTHDNHIINQFQRVFPLRQVNGNASYHSLA</sequence>
<dbReference type="SMART" id="SM00382">
    <property type="entry name" value="AAA"/>
    <property type="match status" value="1"/>
</dbReference>
<dbReference type="AlphaFoldDB" id="A0A4R1Q2P4"/>
<evidence type="ECO:0000259" key="3">
    <source>
        <dbReference type="PROSITE" id="PS50893"/>
    </source>
</evidence>
<dbReference type="RefSeq" id="WP_132076110.1">
    <property type="nucleotide sequence ID" value="NZ_SLUI01000002.1"/>
</dbReference>
<dbReference type="GO" id="GO:0022857">
    <property type="term" value="F:transmembrane transporter activity"/>
    <property type="evidence" value="ECO:0007669"/>
    <property type="project" value="TreeGrafter"/>
</dbReference>
<organism evidence="4 5">
    <name type="scientific">Anaerospora hongkongensis</name>
    <dbReference type="NCBI Taxonomy" id="244830"/>
    <lineage>
        <taxon>Bacteria</taxon>
        <taxon>Bacillati</taxon>
        <taxon>Bacillota</taxon>
        <taxon>Negativicutes</taxon>
        <taxon>Selenomonadales</taxon>
        <taxon>Sporomusaceae</taxon>
        <taxon>Anaerospora</taxon>
    </lineage>
</organism>
<dbReference type="InterPro" id="IPR015854">
    <property type="entry name" value="ABC_transpr_LolD-like"/>
</dbReference>
<dbReference type="InterPro" id="IPR027417">
    <property type="entry name" value="P-loop_NTPase"/>
</dbReference>